<feature type="transmembrane region" description="Helical" evidence="1">
    <location>
        <begin position="290"/>
        <end position="312"/>
    </location>
</feature>
<keyword evidence="1" id="KW-0812">Transmembrane</keyword>
<dbReference type="EnsemblMetazoa" id="CLYHEMT010053.1">
    <property type="protein sequence ID" value="CLYHEMP010053.1"/>
    <property type="gene ID" value="CLYHEMG010053"/>
</dbReference>
<sequence length="409" mass="47203">MYLADAQQQCRLVFIYLVTLWLFVLKCNANTFAVLKNQQKAKCHLNVWMNNLTYTVTNPAYGNPSWDQFEFDYCLYGHDCSPNSNSWYLWDECHRQKQLNTTIWCDFTRVIGKDNGFYFRAIGMNSIDHNLEEIFTPILHKNSGTSCSCSNLKPLLPTDDLKYKLFTDGTVITEINNTLDTIDKSLLRFSVSLYSGDKLLQSDLELVEKPKTFTSSLKLEGLKRCQIYKIRFAFEYGRCKVDANQRVFTDKEFIFDLDHDPKALDNKLCETQVDGSEDEHTGGLVVEHQIYIIVSVSLILFGLFGYLAYYVWQTKRRKDLDSISVVGRRIPDDYHVPHQPVNHEYAYVQNLQRETSFDEPVYQNSLDGPVYLTNLDVPVSQTSLDEPVYQTISEINSPIDVPLDRNVGA</sequence>
<evidence type="ECO:0000313" key="3">
    <source>
        <dbReference type="Proteomes" id="UP000594262"/>
    </source>
</evidence>
<accession>A0A7M5V9U3</accession>
<protein>
    <submittedName>
        <fullName evidence="2">Uncharacterized protein</fullName>
    </submittedName>
</protein>
<reference evidence="2" key="1">
    <citation type="submission" date="2021-01" db="UniProtKB">
        <authorList>
            <consortium name="EnsemblMetazoa"/>
        </authorList>
    </citation>
    <scope>IDENTIFICATION</scope>
</reference>
<dbReference type="Proteomes" id="UP000594262">
    <property type="component" value="Unplaced"/>
</dbReference>
<proteinExistence type="predicted"/>
<dbReference type="AlphaFoldDB" id="A0A7M5V9U3"/>
<evidence type="ECO:0000313" key="2">
    <source>
        <dbReference type="EnsemblMetazoa" id="CLYHEMP010053.1"/>
    </source>
</evidence>
<keyword evidence="1" id="KW-0472">Membrane</keyword>
<name>A0A7M5V9U3_9CNID</name>
<keyword evidence="3" id="KW-1185">Reference proteome</keyword>
<keyword evidence="1" id="KW-1133">Transmembrane helix</keyword>
<evidence type="ECO:0000256" key="1">
    <source>
        <dbReference type="SAM" id="Phobius"/>
    </source>
</evidence>
<organism evidence="2 3">
    <name type="scientific">Clytia hemisphaerica</name>
    <dbReference type="NCBI Taxonomy" id="252671"/>
    <lineage>
        <taxon>Eukaryota</taxon>
        <taxon>Metazoa</taxon>
        <taxon>Cnidaria</taxon>
        <taxon>Hydrozoa</taxon>
        <taxon>Hydroidolina</taxon>
        <taxon>Leptothecata</taxon>
        <taxon>Obeliida</taxon>
        <taxon>Clytiidae</taxon>
        <taxon>Clytia</taxon>
    </lineage>
</organism>